<accession>A0ACC8XF17</accession>
<keyword evidence="2" id="KW-1185">Reference proteome</keyword>
<organism evidence="1 2">
    <name type="scientific">Candidatus Epulonipiscium fishelsonii</name>
    <dbReference type="NCBI Taxonomy" id="77094"/>
    <lineage>
        <taxon>Bacteria</taxon>
        <taxon>Bacillati</taxon>
        <taxon>Bacillota</taxon>
        <taxon>Clostridia</taxon>
        <taxon>Lachnospirales</taxon>
        <taxon>Lachnospiraceae</taxon>
        <taxon>Candidatus Epulonipiscium</taxon>
    </lineage>
</organism>
<name>A0ACC8XF17_9FIRM</name>
<protein>
    <submittedName>
        <fullName evidence="1">Uncharacterized protein</fullName>
    </submittedName>
</protein>
<dbReference type="Proteomes" id="UP000188605">
    <property type="component" value="Unassembled WGS sequence"/>
</dbReference>
<proteinExistence type="predicted"/>
<gene>
    <name evidence="1" type="ORF">AN396_03570</name>
</gene>
<dbReference type="EMBL" id="LJDB01000037">
    <property type="protein sequence ID" value="ONI41443.1"/>
    <property type="molecule type" value="Genomic_DNA"/>
</dbReference>
<comment type="caution">
    <text evidence="1">The sequence shown here is derived from an EMBL/GenBank/DDBJ whole genome shotgun (WGS) entry which is preliminary data.</text>
</comment>
<reference evidence="1" key="1">
    <citation type="submission" date="2016-08" db="EMBL/GenBank/DDBJ databases">
        <authorList>
            <person name="Ngugi D.K."/>
            <person name="Miyake S."/>
            <person name="Stingl U."/>
        </authorList>
    </citation>
    <scope>NUCLEOTIDE SEQUENCE</scope>
    <source>
        <strain evidence="1">SCG-B11WGA-EpuloA1</strain>
    </source>
</reference>
<sequence>MSKGQGRILVPAAVHWDLAWSLQTHPCQHQQLTSYECLAETADHKSVPDRHMEGNQKNEQKNNF</sequence>
<evidence type="ECO:0000313" key="1">
    <source>
        <dbReference type="EMBL" id="ONI41443.1"/>
    </source>
</evidence>
<evidence type="ECO:0000313" key="2">
    <source>
        <dbReference type="Proteomes" id="UP000188605"/>
    </source>
</evidence>